<evidence type="ECO:0000256" key="4">
    <source>
        <dbReference type="ARBA" id="ARBA00022692"/>
    </source>
</evidence>
<proteinExistence type="inferred from homology"/>
<name>A0A1U7NPW4_9FIRM</name>
<dbReference type="InterPro" id="IPR036837">
    <property type="entry name" value="Cation_efflux_CTD_sf"/>
</dbReference>
<organism evidence="10 11">
    <name type="scientific">Dubosiella newyorkensis</name>
    <dbReference type="NCBI Taxonomy" id="1862672"/>
    <lineage>
        <taxon>Bacteria</taxon>
        <taxon>Bacillati</taxon>
        <taxon>Bacillota</taxon>
        <taxon>Erysipelotrichia</taxon>
        <taxon>Erysipelotrichales</taxon>
        <taxon>Erysipelotrichaceae</taxon>
        <taxon>Dubosiella</taxon>
    </lineage>
</organism>
<dbReference type="Gene3D" id="1.20.1510.10">
    <property type="entry name" value="Cation efflux protein transmembrane domain"/>
    <property type="match status" value="1"/>
</dbReference>
<dbReference type="PANTHER" id="PTHR43840:SF15">
    <property type="entry name" value="MITOCHONDRIAL METAL TRANSPORTER 1-RELATED"/>
    <property type="match status" value="1"/>
</dbReference>
<dbReference type="GO" id="GO:0008324">
    <property type="term" value="F:monoatomic cation transmembrane transporter activity"/>
    <property type="evidence" value="ECO:0007669"/>
    <property type="project" value="InterPro"/>
</dbReference>
<feature type="domain" description="Cation efflux protein cytoplasmic" evidence="9">
    <location>
        <begin position="228"/>
        <end position="303"/>
    </location>
</feature>
<dbReference type="InterPro" id="IPR027470">
    <property type="entry name" value="Cation_efflux_CTD"/>
</dbReference>
<dbReference type="SUPFAM" id="SSF161111">
    <property type="entry name" value="Cation efflux protein transmembrane domain-like"/>
    <property type="match status" value="1"/>
</dbReference>
<evidence type="ECO:0000313" key="10">
    <source>
        <dbReference type="EMBL" id="OLU47677.1"/>
    </source>
</evidence>
<dbReference type="InterPro" id="IPR002524">
    <property type="entry name" value="Cation_efflux"/>
</dbReference>
<feature type="transmembrane region" description="Helical" evidence="7">
    <location>
        <begin position="197"/>
        <end position="215"/>
    </location>
</feature>
<keyword evidence="6 7" id="KW-0472">Membrane</keyword>
<evidence type="ECO:0000256" key="3">
    <source>
        <dbReference type="ARBA" id="ARBA00022448"/>
    </source>
</evidence>
<reference evidence="10 11" key="1">
    <citation type="submission" date="2016-11" db="EMBL/GenBank/DDBJ databases">
        <title>Description of two novel members of the family Erysipelotrichaceae: Ileibacterium lipovorans gen. nov., sp. nov. and Dubosiella newyorkensis, gen. nov., sp. nov.</title>
        <authorList>
            <person name="Cox L.M."/>
            <person name="Sohn J."/>
            <person name="Tyrrell K.L."/>
            <person name="Citron D.M."/>
            <person name="Lawson P.A."/>
            <person name="Patel N.B."/>
            <person name="Iizumi T."/>
            <person name="Perez-Perez G.I."/>
            <person name="Goldstein E.J."/>
            <person name="Blaser M.J."/>
        </authorList>
    </citation>
    <scope>NUCLEOTIDE SEQUENCE [LARGE SCALE GENOMIC DNA]</scope>
    <source>
        <strain evidence="10 11">NYU-BL-A4</strain>
    </source>
</reference>
<evidence type="ECO:0000256" key="7">
    <source>
        <dbReference type="SAM" id="Phobius"/>
    </source>
</evidence>
<comment type="subcellular location">
    <subcellularLocation>
        <location evidence="1">Membrane</location>
        <topology evidence="1">Multi-pass membrane protein</topology>
    </subcellularLocation>
</comment>
<evidence type="ECO:0000256" key="2">
    <source>
        <dbReference type="ARBA" id="ARBA00008114"/>
    </source>
</evidence>
<evidence type="ECO:0000313" key="11">
    <source>
        <dbReference type="Proteomes" id="UP000186705"/>
    </source>
</evidence>
<dbReference type="InterPro" id="IPR027469">
    <property type="entry name" value="Cation_efflux_TMD_sf"/>
</dbReference>
<evidence type="ECO:0000256" key="6">
    <source>
        <dbReference type="ARBA" id="ARBA00023136"/>
    </source>
</evidence>
<dbReference type="GO" id="GO:0016020">
    <property type="term" value="C:membrane"/>
    <property type="evidence" value="ECO:0007669"/>
    <property type="project" value="UniProtKB-SubCell"/>
</dbReference>
<dbReference type="FunFam" id="1.20.1510.10:FF:000006">
    <property type="entry name" value="Divalent cation efflux transporter"/>
    <property type="match status" value="1"/>
</dbReference>
<dbReference type="Gene3D" id="3.30.70.1350">
    <property type="entry name" value="Cation efflux protein, cytoplasmic domain"/>
    <property type="match status" value="1"/>
</dbReference>
<feature type="transmembrane region" description="Helical" evidence="7">
    <location>
        <begin position="173"/>
        <end position="191"/>
    </location>
</feature>
<dbReference type="AlphaFoldDB" id="A0A1U7NPW4"/>
<comment type="similarity">
    <text evidence="2">Belongs to the cation diffusion facilitator (CDF) transporter (TC 2.A.4) family.</text>
</comment>
<accession>A0A1U7NPW4</accession>
<dbReference type="PANTHER" id="PTHR43840">
    <property type="entry name" value="MITOCHONDRIAL METAL TRANSPORTER 1-RELATED"/>
    <property type="match status" value="1"/>
</dbReference>
<feature type="domain" description="Cation efflux protein transmembrane" evidence="8">
    <location>
        <begin position="32"/>
        <end position="223"/>
    </location>
</feature>
<gene>
    <name evidence="10" type="ORF">BO225_02215</name>
</gene>
<evidence type="ECO:0000256" key="1">
    <source>
        <dbReference type="ARBA" id="ARBA00004141"/>
    </source>
</evidence>
<keyword evidence="4 7" id="KW-0812">Transmembrane</keyword>
<feature type="transmembrane region" description="Helical" evidence="7">
    <location>
        <begin position="132"/>
        <end position="152"/>
    </location>
</feature>
<dbReference type="OrthoDB" id="9806522at2"/>
<dbReference type="InterPro" id="IPR058533">
    <property type="entry name" value="Cation_efflux_TM"/>
</dbReference>
<keyword evidence="5 7" id="KW-1133">Transmembrane helix</keyword>
<dbReference type="EMBL" id="MPKA01000044">
    <property type="protein sequence ID" value="OLU47677.1"/>
    <property type="molecule type" value="Genomic_DNA"/>
</dbReference>
<keyword evidence="11" id="KW-1185">Reference proteome</keyword>
<dbReference type="GeneID" id="78274761"/>
<dbReference type="InterPro" id="IPR050291">
    <property type="entry name" value="CDF_Transporter"/>
</dbReference>
<evidence type="ECO:0000256" key="5">
    <source>
        <dbReference type="ARBA" id="ARBA00022989"/>
    </source>
</evidence>
<dbReference type="Proteomes" id="UP000186705">
    <property type="component" value="Unassembled WGS sequence"/>
</dbReference>
<dbReference type="Pfam" id="PF16916">
    <property type="entry name" value="ZT_dimer"/>
    <property type="match status" value="1"/>
</dbReference>
<dbReference type="STRING" id="1862672.BO225_02215"/>
<sequence length="390" mass="43838">MVGFLIRKFVKNYTDYASSKVRSGVGKLLGYVGIFFNLFLFITKYIVGVLVNSISIRADAINNLTDAGSNIISIVSFYIAEKPADEGHPYGHERTEQITSIFVGIAIAFLGFETAKESIVHIIHPEPIDFKWSAVFVLVISIVVKLYMYFYNARYGKRYNSTLLIANATDSRSDTIGTLGVLVATILSPILHFQLDGYMGLIVSGIILYSAYGLLREVTSSLLGEAPDASMIHDIANEILKCAQVISVHDVLVHSYGPNKIYATAHAQVDGRKNIMEVHGDIDKIERKVKEDMDINLTIHVDPILLDDTQTEMYQTLFDEAIEEAGKGAWTMHDFWIRPRKHRVDVYFDLVVPYEERRNEEELSNAILSEVTIEEPISLFIEIDHPIGLK</sequence>
<dbReference type="SUPFAM" id="SSF160240">
    <property type="entry name" value="Cation efflux protein cytoplasmic domain-like"/>
    <property type="match status" value="1"/>
</dbReference>
<dbReference type="Pfam" id="PF01545">
    <property type="entry name" value="Cation_efflux"/>
    <property type="match status" value="1"/>
</dbReference>
<dbReference type="NCBIfam" id="TIGR01297">
    <property type="entry name" value="CDF"/>
    <property type="match status" value="1"/>
</dbReference>
<keyword evidence="3" id="KW-0813">Transport</keyword>
<evidence type="ECO:0000259" key="9">
    <source>
        <dbReference type="Pfam" id="PF16916"/>
    </source>
</evidence>
<protein>
    <submittedName>
        <fullName evidence="10">Cation-efflux pump</fullName>
    </submittedName>
</protein>
<evidence type="ECO:0000259" key="8">
    <source>
        <dbReference type="Pfam" id="PF01545"/>
    </source>
</evidence>
<feature type="transmembrane region" description="Helical" evidence="7">
    <location>
        <begin position="28"/>
        <end position="47"/>
    </location>
</feature>
<dbReference type="RefSeq" id="WP_076340650.1">
    <property type="nucleotide sequence ID" value="NZ_CAPDDE010000005.1"/>
</dbReference>
<comment type="caution">
    <text evidence="10">The sequence shown here is derived from an EMBL/GenBank/DDBJ whole genome shotgun (WGS) entry which is preliminary data.</text>
</comment>